<dbReference type="KEGG" id="vg:17960416"/>
<protein>
    <submittedName>
        <fullName evidence="2">Aldolase/citrate lyase family protein</fullName>
    </submittedName>
</protein>
<gene>
    <name evidence="2" type="ORF">Blastoid_26</name>
</gene>
<dbReference type="Proteomes" id="UP000017645">
    <property type="component" value="Segment"/>
</dbReference>
<dbReference type="RefSeq" id="YP_008771849.1">
    <property type="nucleotide sequence ID" value="NC_022773.1"/>
</dbReference>
<sequence>MRGLDGKSVDRPHQALLEYELCKHFGWTVNELYEQPNHTIEAFVEIINAIAEHDKKASKKQKRDDVKAKFGNPSGGR</sequence>
<accession>U5PS86</accession>
<organism evidence="2 3">
    <name type="scientific">Bacillus phage Blastoid</name>
    <dbReference type="NCBI Taxonomy" id="2880540"/>
    <lineage>
        <taxon>Viruses</taxon>
        <taxon>Duplodnaviria</taxon>
        <taxon>Heunggongvirae</taxon>
        <taxon>Uroviricota</taxon>
        <taxon>Caudoviricetes</taxon>
        <taxon>Ehrlichviridae</taxon>
        <taxon>Andromedavirus</taxon>
        <taxon>Andromedavirus blastoid</taxon>
    </lineage>
</organism>
<evidence type="ECO:0000313" key="2">
    <source>
        <dbReference type="EMBL" id="AGY46825.1"/>
    </source>
</evidence>
<dbReference type="GeneID" id="17960416"/>
<evidence type="ECO:0000256" key="1">
    <source>
        <dbReference type="SAM" id="MobiDB-lite"/>
    </source>
</evidence>
<proteinExistence type="predicted"/>
<dbReference type="EMBL" id="KF669648">
    <property type="protein sequence ID" value="AGY46825.1"/>
    <property type="molecule type" value="Genomic_DNA"/>
</dbReference>
<keyword evidence="3" id="KW-1185">Reference proteome</keyword>
<keyword evidence="2" id="KW-0456">Lyase</keyword>
<name>U5PS86_9CAUD</name>
<reference evidence="2 3" key="1">
    <citation type="journal article" date="2013" name="Genome Announc.">
        <title>Complete Genome of Bacillus pumilus Siphophage Blastoid.</title>
        <authorList>
            <person name="Mash S.J."/>
            <person name="Minahan N.T."/>
            <person name="Chamakura K.R."/>
            <person name="Kuty Everett G.F."/>
        </authorList>
    </citation>
    <scope>NUCLEOTIDE SEQUENCE [LARGE SCALE GENOMIC DNA]</scope>
</reference>
<dbReference type="OrthoDB" id="23464at10239"/>
<feature type="region of interest" description="Disordered" evidence="1">
    <location>
        <begin position="55"/>
        <end position="77"/>
    </location>
</feature>
<dbReference type="GO" id="GO:0016829">
    <property type="term" value="F:lyase activity"/>
    <property type="evidence" value="ECO:0007669"/>
    <property type="project" value="UniProtKB-KW"/>
</dbReference>
<evidence type="ECO:0000313" key="3">
    <source>
        <dbReference type="Proteomes" id="UP000017645"/>
    </source>
</evidence>